<evidence type="ECO:0000313" key="2">
    <source>
        <dbReference type="EMBL" id="KAK6750802.1"/>
    </source>
</evidence>
<feature type="transmembrane region" description="Helical" evidence="1">
    <location>
        <begin position="159"/>
        <end position="182"/>
    </location>
</feature>
<proteinExistence type="predicted"/>
<evidence type="ECO:0000256" key="1">
    <source>
        <dbReference type="SAM" id="Phobius"/>
    </source>
</evidence>
<feature type="transmembrane region" description="Helical" evidence="1">
    <location>
        <begin position="73"/>
        <end position="93"/>
    </location>
</feature>
<dbReference type="InterPro" id="IPR036259">
    <property type="entry name" value="MFS_trans_sf"/>
</dbReference>
<keyword evidence="1" id="KW-1133">Transmembrane helix</keyword>
<keyword evidence="1" id="KW-0812">Transmembrane</keyword>
<dbReference type="SUPFAM" id="SSF103473">
    <property type="entry name" value="MFS general substrate transporter"/>
    <property type="match status" value="1"/>
</dbReference>
<accession>A0ABR1DK09</accession>
<feature type="transmembrane region" description="Helical" evidence="1">
    <location>
        <begin position="125"/>
        <end position="147"/>
    </location>
</feature>
<comment type="caution">
    <text evidence="2">The sequence shown here is derived from an EMBL/GenBank/DDBJ whole genome shotgun (WGS) entry which is preliminary data.</text>
</comment>
<name>A0ABR1DK09_NECAM</name>
<dbReference type="EMBL" id="JAVFWL010000004">
    <property type="protein sequence ID" value="KAK6750802.1"/>
    <property type="molecule type" value="Genomic_DNA"/>
</dbReference>
<dbReference type="PANTHER" id="PTHR23516:SF23">
    <property type="entry name" value="MOLYBDATE-ANION TRANSPORTER"/>
    <property type="match status" value="1"/>
</dbReference>
<reference evidence="2 3" key="1">
    <citation type="submission" date="2023-08" db="EMBL/GenBank/DDBJ databases">
        <title>A Necator americanus chromosomal reference genome.</title>
        <authorList>
            <person name="Ilik V."/>
            <person name="Petrzelkova K.J."/>
            <person name="Pardy F."/>
            <person name="Fuh T."/>
            <person name="Niatou-Singa F.S."/>
            <person name="Gouil Q."/>
            <person name="Baker L."/>
            <person name="Ritchie M.E."/>
            <person name="Jex A.R."/>
            <person name="Gazzola D."/>
            <person name="Li H."/>
            <person name="Toshio Fujiwara R."/>
            <person name="Zhan B."/>
            <person name="Aroian R.V."/>
            <person name="Pafco B."/>
            <person name="Schwarz E.M."/>
        </authorList>
    </citation>
    <scope>NUCLEOTIDE SEQUENCE [LARGE SCALE GENOMIC DNA]</scope>
    <source>
        <strain evidence="2 3">Aroian</strain>
        <tissue evidence="2">Whole animal</tissue>
    </source>
</reference>
<feature type="transmembrane region" description="Helical" evidence="1">
    <location>
        <begin position="278"/>
        <end position="297"/>
    </location>
</feature>
<feature type="transmembrane region" description="Helical" evidence="1">
    <location>
        <begin position="188"/>
        <end position="211"/>
    </location>
</feature>
<organism evidence="2 3">
    <name type="scientific">Necator americanus</name>
    <name type="common">Human hookworm</name>
    <dbReference type="NCBI Taxonomy" id="51031"/>
    <lineage>
        <taxon>Eukaryota</taxon>
        <taxon>Metazoa</taxon>
        <taxon>Ecdysozoa</taxon>
        <taxon>Nematoda</taxon>
        <taxon>Chromadorea</taxon>
        <taxon>Rhabditida</taxon>
        <taxon>Rhabditina</taxon>
        <taxon>Rhabditomorpha</taxon>
        <taxon>Strongyloidea</taxon>
        <taxon>Ancylostomatidae</taxon>
        <taxon>Bunostominae</taxon>
        <taxon>Necator</taxon>
    </lineage>
</organism>
<feature type="transmembrane region" description="Helical" evidence="1">
    <location>
        <begin position="239"/>
        <end position="258"/>
    </location>
</feature>
<sequence>MFVIGFYALCVVCAILYYYTRTAVESNEDPNFRSFQVTYLTVYLLAAAGDWLQGPHVYALYQSYGMSKHQIEVLFIAGFGSSLLFGTFIGSFADKFGRRNNCLIYGILYGLACVTKHFPNMAILMIGRFLGGIATSILYSAFESWVVYEHNKRGFSENLLGTVFSHAALGNSLVAILSGVAAQLVADAFGYVAPFDLSFIVLAVMCVLVFYTWPENYGDEKAAVQETFKKAIHTIRTNVDVLCLGLVQSLFEGSMYTFVLEWTPALSQASPETIPHGYIFAGFMVATMIGSSLFKLLERRKRPEDFMRYVLLVSAICLAIPVVIPTNAEAIFAAFLVFEVCVGIFWPAMGFLRGTHIPEETRSTTINLFRVPLNLIVIFILWQNYSMTAIFQFCVLFLLMAAMAQHVLFSYCSVAVLPEKTPAANQH</sequence>
<dbReference type="Proteomes" id="UP001303046">
    <property type="component" value="Unassembled WGS sequence"/>
</dbReference>
<protein>
    <recommendedName>
        <fullName evidence="4">Transporter, major facilitator family protein</fullName>
    </recommendedName>
</protein>
<dbReference type="Pfam" id="PF05631">
    <property type="entry name" value="MFS_5"/>
    <property type="match status" value="1"/>
</dbReference>
<evidence type="ECO:0000313" key="3">
    <source>
        <dbReference type="Proteomes" id="UP001303046"/>
    </source>
</evidence>
<evidence type="ECO:0008006" key="4">
    <source>
        <dbReference type="Google" id="ProtNLM"/>
    </source>
</evidence>
<feature type="transmembrane region" description="Helical" evidence="1">
    <location>
        <begin position="389"/>
        <end position="417"/>
    </location>
</feature>
<feature type="transmembrane region" description="Helical" evidence="1">
    <location>
        <begin position="330"/>
        <end position="352"/>
    </location>
</feature>
<dbReference type="PANTHER" id="PTHR23516">
    <property type="entry name" value="SAM (S-ADENOSYL METHIONINE) TRANSPORTER"/>
    <property type="match status" value="1"/>
</dbReference>
<gene>
    <name evidence="2" type="primary">Necator_chrIV.g15940</name>
    <name evidence="2" type="ORF">RB195_002645</name>
</gene>
<dbReference type="Gene3D" id="1.20.1250.20">
    <property type="entry name" value="MFS general substrate transporter like domains"/>
    <property type="match status" value="1"/>
</dbReference>
<feature type="transmembrane region" description="Helical" evidence="1">
    <location>
        <begin position="6"/>
        <end position="24"/>
    </location>
</feature>
<feature type="transmembrane region" description="Helical" evidence="1">
    <location>
        <begin position="36"/>
        <end position="53"/>
    </location>
</feature>
<feature type="transmembrane region" description="Helical" evidence="1">
    <location>
        <begin position="306"/>
        <end position="324"/>
    </location>
</feature>
<dbReference type="InterPro" id="IPR008509">
    <property type="entry name" value="MOT2/MFSD5"/>
</dbReference>
<dbReference type="CDD" id="cd17487">
    <property type="entry name" value="MFS_MFSD5_like"/>
    <property type="match status" value="1"/>
</dbReference>
<keyword evidence="1" id="KW-0472">Membrane</keyword>
<keyword evidence="3" id="KW-1185">Reference proteome</keyword>
<feature type="transmembrane region" description="Helical" evidence="1">
    <location>
        <begin position="364"/>
        <end position="383"/>
    </location>
</feature>